<dbReference type="Proteomes" id="UP000199398">
    <property type="component" value="Unassembled WGS sequence"/>
</dbReference>
<evidence type="ECO:0000313" key="1">
    <source>
        <dbReference type="EMBL" id="RKT85621.1"/>
    </source>
</evidence>
<dbReference type="EMBL" id="RBXX01000002">
    <property type="protein sequence ID" value="RKT85621.1"/>
    <property type="molecule type" value="Genomic_DNA"/>
</dbReference>
<evidence type="ECO:0000313" key="4">
    <source>
        <dbReference type="Proteomes" id="UP000270697"/>
    </source>
</evidence>
<name>A0A1I5KLP6_9PSEU</name>
<gene>
    <name evidence="1" type="ORF">ATL45_3968</name>
    <name evidence="2" type="ORF">SAMN05421805_12776</name>
</gene>
<reference evidence="1 4" key="2">
    <citation type="submission" date="2018-10" db="EMBL/GenBank/DDBJ databases">
        <title>Sequencing the genomes of 1000 actinobacteria strains.</title>
        <authorList>
            <person name="Klenk H.-P."/>
        </authorList>
    </citation>
    <scope>NUCLEOTIDE SEQUENCE [LARGE SCALE GENOMIC DNA]</scope>
    <source>
        <strain evidence="1 4">DSM 45119</strain>
    </source>
</reference>
<reference evidence="2 3" key="1">
    <citation type="submission" date="2016-10" db="EMBL/GenBank/DDBJ databases">
        <authorList>
            <person name="de Groot N.N."/>
        </authorList>
    </citation>
    <scope>NUCLEOTIDE SEQUENCE [LARGE SCALE GENOMIC DNA]</scope>
    <source>
        <strain evidence="2 3">CPCC 201259</strain>
    </source>
</reference>
<sequence>MATIGEANDITVLLRWVSKLTDNTGDITASERAKAAAVRLAGRANKALQAGLHPEQVAADWPQPAGHNPE</sequence>
<dbReference type="STRING" id="455193.SAMN05421805_12776"/>
<dbReference type="EMBL" id="FOUP01000027">
    <property type="protein sequence ID" value="SFO86020.1"/>
    <property type="molecule type" value="Genomic_DNA"/>
</dbReference>
<protein>
    <submittedName>
        <fullName evidence="2">Uncharacterized protein</fullName>
    </submittedName>
</protein>
<dbReference type="RefSeq" id="WP_093160050.1">
    <property type="nucleotide sequence ID" value="NZ_FOUP01000027.1"/>
</dbReference>
<accession>A0A1I5KLP6</accession>
<organism evidence="2 3">
    <name type="scientific">Saccharopolyspora antimicrobica</name>
    <dbReference type="NCBI Taxonomy" id="455193"/>
    <lineage>
        <taxon>Bacteria</taxon>
        <taxon>Bacillati</taxon>
        <taxon>Actinomycetota</taxon>
        <taxon>Actinomycetes</taxon>
        <taxon>Pseudonocardiales</taxon>
        <taxon>Pseudonocardiaceae</taxon>
        <taxon>Saccharopolyspora</taxon>
    </lineage>
</organism>
<dbReference type="AlphaFoldDB" id="A0A1I5KLP6"/>
<dbReference type="Proteomes" id="UP000270697">
    <property type="component" value="Unassembled WGS sequence"/>
</dbReference>
<proteinExistence type="predicted"/>
<keyword evidence="4" id="KW-1185">Reference proteome</keyword>
<evidence type="ECO:0000313" key="2">
    <source>
        <dbReference type="EMBL" id="SFO86020.1"/>
    </source>
</evidence>
<evidence type="ECO:0000313" key="3">
    <source>
        <dbReference type="Proteomes" id="UP000199398"/>
    </source>
</evidence>